<sequence>MEFMEIKDKDGRMHFINPNHISALREDDGQCKINLMGHDYMVTKEAMNEVKLHLTSFKHY</sequence>
<proteinExistence type="predicted"/>
<dbReference type="RefSeq" id="WP_378318116.1">
    <property type="nucleotide sequence ID" value="NZ_JBHUHY010000002.1"/>
</dbReference>
<reference evidence="2" key="1">
    <citation type="journal article" date="2019" name="Int. J. Syst. Evol. Microbiol.">
        <title>The Global Catalogue of Microorganisms (GCM) 10K type strain sequencing project: providing services to taxonomists for standard genome sequencing and annotation.</title>
        <authorList>
            <consortium name="The Broad Institute Genomics Platform"/>
            <consortium name="The Broad Institute Genome Sequencing Center for Infectious Disease"/>
            <person name="Wu L."/>
            <person name="Ma J."/>
        </authorList>
    </citation>
    <scope>NUCLEOTIDE SEQUENCE [LARGE SCALE GENOMIC DNA]</scope>
    <source>
        <strain evidence="2">DT92</strain>
    </source>
</reference>
<gene>
    <name evidence="1" type="ORF">ACFSJT_00030</name>
</gene>
<keyword evidence="2" id="KW-1185">Reference proteome</keyword>
<protein>
    <submittedName>
        <fullName evidence="1">Uncharacterized protein</fullName>
    </submittedName>
</protein>
<dbReference type="Proteomes" id="UP001597344">
    <property type="component" value="Unassembled WGS sequence"/>
</dbReference>
<comment type="caution">
    <text evidence="1">The sequence shown here is derived from an EMBL/GenBank/DDBJ whole genome shotgun (WGS) entry which is preliminary data.</text>
</comment>
<accession>A0ABW5AR29</accession>
<organism evidence="1 2">
    <name type="scientific">Aquimarina celericrescens</name>
    <dbReference type="NCBI Taxonomy" id="1964542"/>
    <lineage>
        <taxon>Bacteria</taxon>
        <taxon>Pseudomonadati</taxon>
        <taxon>Bacteroidota</taxon>
        <taxon>Flavobacteriia</taxon>
        <taxon>Flavobacteriales</taxon>
        <taxon>Flavobacteriaceae</taxon>
        <taxon>Aquimarina</taxon>
    </lineage>
</organism>
<dbReference type="EMBL" id="JBHUHY010000002">
    <property type="protein sequence ID" value="MFD2185161.1"/>
    <property type="molecule type" value="Genomic_DNA"/>
</dbReference>
<evidence type="ECO:0000313" key="1">
    <source>
        <dbReference type="EMBL" id="MFD2185161.1"/>
    </source>
</evidence>
<name>A0ABW5AR29_9FLAO</name>
<evidence type="ECO:0000313" key="2">
    <source>
        <dbReference type="Proteomes" id="UP001597344"/>
    </source>
</evidence>